<feature type="domain" description="Galactofuranosyltransferase GlfT2 N-terminal" evidence="6">
    <location>
        <begin position="36"/>
        <end position="179"/>
    </location>
</feature>
<feature type="domain" description="Galactofuranosyltransferase-2 C-terminal" evidence="7">
    <location>
        <begin position="453"/>
        <end position="649"/>
    </location>
</feature>
<evidence type="ECO:0000259" key="7">
    <source>
        <dbReference type="Pfam" id="PF19320"/>
    </source>
</evidence>
<evidence type="ECO:0000313" key="8">
    <source>
        <dbReference type="EMBL" id="MFC7342426.1"/>
    </source>
</evidence>
<keyword evidence="3 8" id="KW-0328">Glycosyltransferase</keyword>
<dbReference type="InterPro" id="IPR040492">
    <property type="entry name" value="GlfT2_N"/>
</dbReference>
<dbReference type="Gene3D" id="3.90.550.60">
    <property type="match status" value="1"/>
</dbReference>
<evidence type="ECO:0000256" key="1">
    <source>
        <dbReference type="ARBA" id="ARBA00004776"/>
    </source>
</evidence>
<dbReference type="EMBL" id="JBHTCJ010000006">
    <property type="protein sequence ID" value="MFC7342426.1"/>
    <property type="molecule type" value="Genomic_DNA"/>
</dbReference>
<protein>
    <submittedName>
        <fullName evidence="8">Glycosyltransferase</fullName>
        <ecNumber evidence="8">2.4.-.-</ecNumber>
    </submittedName>
</protein>
<evidence type="ECO:0000256" key="5">
    <source>
        <dbReference type="SAM" id="MobiDB-lite"/>
    </source>
</evidence>
<dbReference type="RefSeq" id="WP_380668303.1">
    <property type="nucleotide sequence ID" value="NZ_JBHTCJ010000006.1"/>
</dbReference>
<reference evidence="9" key="1">
    <citation type="journal article" date="2019" name="Int. J. Syst. Evol. Microbiol.">
        <title>The Global Catalogue of Microorganisms (GCM) 10K type strain sequencing project: providing services to taxonomists for standard genome sequencing and annotation.</title>
        <authorList>
            <consortium name="The Broad Institute Genomics Platform"/>
            <consortium name="The Broad Institute Genome Sequencing Center for Infectious Disease"/>
            <person name="Wu L."/>
            <person name="Ma J."/>
        </authorList>
    </citation>
    <scope>NUCLEOTIDE SEQUENCE [LARGE SCALE GENOMIC DNA]</scope>
    <source>
        <strain evidence="9">WLHS5</strain>
    </source>
</reference>
<comment type="similarity">
    <text evidence="2">Belongs to the glycosyltransferase 2 family.</text>
</comment>
<dbReference type="PANTHER" id="PTHR43179">
    <property type="entry name" value="RHAMNOSYLTRANSFERASE WBBL"/>
    <property type="match status" value="1"/>
</dbReference>
<organism evidence="8 9">
    <name type="scientific">Saccharopolyspora griseoalba</name>
    <dbReference type="NCBI Taxonomy" id="1431848"/>
    <lineage>
        <taxon>Bacteria</taxon>
        <taxon>Bacillati</taxon>
        <taxon>Actinomycetota</taxon>
        <taxon>Actinomycetes</taxon>
        <taxon>Pseudonocardiales</taxon>
        <taxon>Pseudonocardiaceae</taxon>
        <taxon>Saccharopolyspora</taxon>
    </lineage>
</organism>
<evidence type="ECO:0000256" key="3">
    <source>
        <dbReference type="ARBA" id="ARBA00022676"/>
    </source>
</evidence>
<dbReference type="Proteomes" id="UP001596504">
    <property type="component" value="Unassembled WGS sequence"/>
</dbReference>
<gene>
    <name evidence="8" type="ORF">ACFQRI_13545</name>
</gene>
<name>A0ABW2LNP6_9PSEU</name>
<dbReference type="GO" id="GO:0016757">
    <property type="term" value="F:glycosyltransferase activity"/>
    <property type="evidence" value="ECO:0007669"/>
    <property type="project" value="UniProtKB-KW"/>
</dbReference>
<dbReference type="Pfam" id="PF17994">
    <property type="entry name" value="Glft2_N"/>
    <property type="match status" value="1"/>
</dbReference>
<comment type="pathway">
    <text evidence="1">Cell wall biogenesis; cell wall polysaccharide biosynthesis.</text>
</comment>
<dbReference type="SUPFAM" id="SSF53448">
    <property type="entry name" value="Nucleotide-diphospho-sugar transferases"/>
    <property type="match status" value="1"/>
</dbReference>
<evidence type="ECO:0000256" key="2">
    <source>
        <dbReference type="ARBA" id="ARBA00006739"/>
    </source>
</evidence>
<dbReference type="InterPro" id="IPR045699">
    <property type="entry name" value="GlfT2_C"/>
</dbReference>
<keyword evidence="9" id="KW-1185">Reference proteome</keyword>
<dbReference type="Pfam" id="PF19320">
    <property type="entry name" value="GlfT2_domain3"/>
    <property type="match status" value="1"/>
</dbReference>
<evidence type="ECO:0000256" key="4">
    <source>
        <dbReference type="ARBA" id="ARBA00022679"/>
    </source>
</evidence>
<keyword evidence="4 8" id="KW-0808">Transferase</keyword>
<feature type="region of interest" description="Disordered" evidence="5">
    <location>
        <begin position="1"/>
        <end position="25"/>
    </location>
</feature>
<evidence type="ECO:0000313" key="9">
    <source>
        <dbReference type="Proteomes" id="UP001596504"/>
    </source>
</evidence>
<dbReference type="EC" id="2.4.-.-" evidence="8"/>
<dbReference type="PANTHER" id="PTHR43179:SF12">
    <property type="entry name" value="GALACTOFURANOSYLTRANSFERASE GLFT2"/>
    <property type="match status" value="1"/>
</dbReference>
<evidence type="ECO:0000259" key="6">
    <source>
        <dbReference type="Pfam" id="PF17994"/>
    </source>
</evidence>
<sequence length="651" mass="72291">MTDRTPREPNAAGESKLSDVTSVRTGSSDVAAEQVLQRIVFPRGEDPLDVRPLYVDEPETLASSVTVVSRRHLRVPAHSKISLASYFNAFPASYWKRWTRVEEVVLRLKVKGSGRLDVYRSKANGDSVHLQGTAVQSAEWTSLEFRVSLQPFEDGGWIWFDLFTNDADLEISEGAWTTDQPMPRQQVVVGTTTIRPSECIEALKTLGEDPQVMHVVERVIVADQGPQKIHEVDGFDEAAKAIGDKLQVIEQENLGGSGGFGRVMYEGIHNSDAAQVMVIDDDIALEPDGVLRANAFARAAVQPVIVGGQMLNLQARSRLHTMGEVVDLGQGIWRAAPGAVTDHDFAEESLRETAKLHQRIHSTYNGWWMCLFPREVIERTGMPLPLFIKHDDSEYSLRAGARGYPTVTLPGAAIWHMPWTDKNDATDWTAYFHTRNRLILAALHSPAEVKNNIVKQGLKLTLRHLLSMEYSTVAVQQKAIEDFLAGPSGLFDSLRTALPEVRELRKDYDDAKTLPSAREFPPPSADPIMAEGLLKPPVNPVVIAARASKALLHNVKEPEQHSGERPQLNVPAAAARWFLLGNLDSATVSNADGSGVAFRKRDPEVFKRLGVRAVANYKRLGQEWDRLVEEYRAALDELTSADSWKQVFDPK</sequence>
<dbReference type="Pfam" id="PF13641">
    <property type="entry name" value="Glyco_tranf_2_3"/>
    <property type="match status" value="1"/>
</dbReference>
<comment type="caution">
    <text evidence="8">The sequence shown here is derived from an EMBL/GenBank/DDBJ whole genome shotgun (WGS) entry which is preliminary data.</text>
</comment>
<dbReference type="InterPro" id="IPR029044">
    <property type="entry name" value="Nucleotide-diphossugar_trans"/>
</dbReference>
<accession>A0ABW2LNP6</accession>
<proteinExistence type="inferred from homology"/>